<gene>
    <name evidence="1" type="ORF">SAMN02745170_01821</name>
</gene>
<reference evidence="1 2" key="1">
    <citation type="submission" date="2016-11" db="EMBL/GenBank/DDBJ databases">
        <authorList>
            <person name="Varghese N."/>
            <person name="Submissions S."/>
        </authorList>
    </citation>
    <scope>NUCLEOTIDE SEQUENCE [LARGE SCALE GENOMIC DNA]</scope>
    <source>
        <strain evidence="1 2">DSM 15287</strain>
    </source>
</reference>
<dbReference type="RefSeq" id="WP_149734587.1">
    <property type="nucleotide sequence ID" value="NZ_FQZD01000012.1"/>
</dbReference>
<dbReference type="EMBL" id="FQZD01000012">
    <property type="protein sequence ID" value="SHJ13224.1"/>
    <property type="molecule type" value="Genomic_DNA"/>
</dbReference>
<organism evidence="1 2">
    <name type="scientific">Propionispora hippei DSM 15287</name>
    <dbReference type="NCBI Taxonomy" id="1123003"/>
    <lineage>
        <taxon>Bacteria</taxon>
        <taxon>Bacillati</taxon>
        <taxon>Bacillota</taxon>
        <taxon>Negativicutes</taxon>
        <taxon>Selenomonadales</taxon>
        <taxon>Sporomusaceae</taxon>
        <taxon>Propionispora</taxon>
    </lineage>
</organism>
<evidence type="ECO:0000313" key="2">
    <source>
        <dbReference type="Proteomes" id="UP000322917"/>
    </source>
</evidence>
<dbReference type="OrthoDB" id="2679907at2"/>
<protein>
    <submittedName>
        <fullName evidence="1">Uncharacterized protein</fullName>
    </submittedName>
</protein>
<proteinExistence type="predicted"/>
<name>A0A1M6GTC9_9FIRM</name>
<sequence>MESSVIQLSPEVQRICSMFHFGWASRKDLDLEKDFGLFSAVRQALGVMGYDLLTTPEWYVIRLRKEFDNDTFDQFHKRYRDINRSHLAMINILYVKLILPTKMKAISDDAPGTRPYITHEEILYNYGAKFQNRKANPEKRISEILKVLMKYGFVIQPHAGLLKYEAGPALYMLREELMDKTYETVMRGFVQEMQESMQESEAEEGILEEEQAND</sequence>
<dbReference type="Proteomes" id="UP000322917">
    <property type="component" value="Unassembled WGS sequence"/>
</dbReference>
<dbReference type="AlphaFoldDB" id="A0A1M6GTC9"/>
<evidence type="ECO:0000313" key="1">
    <source>
        <dbReference type="EMBL" id="SHJ13224.1"/>
    </source>
</evidence>
<keyword evidence="2" id="KW-1185">Reference proteome</keyword>
<accession>A0A1M6GTC9</accession>